<dbReference type="AlphaFoldDB" id="A0A059EAT9"/>
<evidence type="ECO:0000313" key="2">
    <source>
        <dbReference type="EMBL" id="KCZ64647.1"/>
    </source>
</evidence>
<dbReference type="STRING" id="1280948.HY36_12440"/>
<organism evidence="2 3">
    <name type="scientific">Hyphomonas atlantica</name>
    <dbReference type="NCBI Taxonomy" id="1280948"/>
    <lineage>
        <taxon>Bacteria</taxon>
        <taxon>Pseudomonadati</taxon>
        <taxon>Pseudomonadota</taxon>
        <taxon>Alphaproteobacteria</taxon>
        <taxon>Hyphomonadales</taxon>
        <taxon>Hyphomonadaceae</taxon>
        <taxon>Hyphomonas</taxon>
    </lineage>
</organism>
<accession>A0A059EAT9</accession>
<keyword evidence="1" id="KW-1133">Transmembrane helix</keyword>
<name>A0A059EAT9_9PROT</name>
<dbReference type="RefSeq" id="WP_276325146.1">
    <property type="nucleotide sequence ID" value="NZ_AWFH01000002.1"/>
</dbReference>
<dbReference type="Proteomes" id="UP000024547">
    <property type="component" value="Unassembled WGS sequence"/>
</dbReference>
<dbReference type="EMBL" id="AWFH01000002">
    <property type="protein sequence ID" value="KCZ64647.1"/>
    <property type="molecule type" value="Genomic_DNA"/>
</dbReference>
<keyword evidence="1" id="KW-0472">Membrane</keyword>
<comment type="caution">
    <text evidence="2">The sequence shown here is derived from an EMBL/GenBank/DDBJ whole genome shotgun (WGS) entry which is preliminary data.</text>
</comment>
<dbReference type="PATRIC" id="fig|1280948.3.peg.723"/>
<gene>
    <name evidence="2" type="ORF">HY36_12440</name>
</gene>
<evidence type="ECO:0000256" key="1">
    <source>
        <dbReference type="SAM" id="Phobius"/>
    </source>
</evidence>
<keyword evidence="3" id="KW-1185">Reference proteome</keyword>
<proteinExistence type="predicted"/>
<keyword evidence="1" id="KW-0812">Transmembrane</keyword>
<reference evidence="2 3" key="1">
    <citation type="journal article" date="2014" name="Antonie Van Leeuwenhoek">
        <title>Hyphomonas beringensis sp. nov. and Hyphomonas chukchiensis sp. nov., isolated from surface seawater of the Bering Sea and Chukchi Sea.</title>
        <authorList>
            <person name="Li C."/>
            <person name="Lai Q."/>
            <person name="Li G."/>
            <person name="Dong C."/>
            <person name="Wang J."/>
            <person name="Liao Y."/>
            <person name="Shao Z."/>
        </authorList>
    </citation>
    <scope>NUCLEOTIDE SEQUENCE [LARGE SCALE GENOMIC DNA]</scope>
    <source>
        <strain evidence="2 3">22II1-22F38</strain>
    </source>
</reference>
<protein>
    <submittedName>
        <fullName evidence="2">Uncharacterized protein</fullName>
    </submittedName>
</protein>
<feature type="transmembrane region" description="Helical" evidence="1">
    <location>
        <begin position="12"/>
        <end position="33"/>
    </location>
</feature>
<sequence>MRDLATPFDALIDVSCFALDLSVILHIILIILWPNPLNLI</sequence>
<evidence type="ECO:0000313" key="3">
    <source>
        <dbReference type="Proteomes" id="UP000024547"/>
    </source>
</evidence>